<feature type="transmembrane region" description="Helical" evidence="1">
    <location>
        <begin position="139"/>
        <end position="159"/>
    </location>
</feature>
<sequence length="345" mass="36260">MSAAPVAHRELRSARRALAWVWLSGPASLALMTVGVFGAAYLIATVPGAGPLTAESWHHALEEVAAAGEAGLHDFFGIAAVVATFLVAAAAATAFGAEEQSMAVVTRQALFGCIVVGALLLGFLAVLTVPVAVVTPSETPRVVVVLALTWMALLLTRAVERVADGRERKRRAQIAHERARVYGVSAITSAPRSPWVATVAQFVLPFMIWMGVAAAIFVVGRLLDQPWWQSLVGIACAIYYPNLVLSVVWRATADLSQRPELRIAVQGLGITLAIGSALALALSLASVEFLRAIGWSCALFTVLHAVALFLRTRPRLALLAHIETRVTQRSLAASAAGAAAGAVAP</sequence>
<feature type="transmembrane region" description="Helical" evidence="1">
    <location>
        <begin position="231"/>
        <end position="251"/>
    </location>
</feature>
<comment type="caution">
    <text evidence="2">The sequence shown here is derived from an EMBL/GenBank/DDBJ whole genome shotgun (WGS) entry which is preliminary data.</text>
</comment>
<evidence type="ECO:0000313" key="3">
    <source>
        <dbReference type="Proteomes" id="UP001260188"/>
    </source>
</evidence>
<keyword evidence="1" id="KW-1133">Transmembrane helix</keyword>
<reference evidence="2 3" key="1">
    <citation type="submission" date="2023-08" db="EMBL/GenBank/DDBJ databases">
        <title>Functional and genomic diversity of the sorghum phyllosphere microbiome.</title>
        <authorList>
            <person name="Shade A."/>
        </authorList>
    </citation>
    <scope>NUCLEOTIDE SEQUENCE [LARGE SCALE GENOMIC DNA]</scope>
    <source>
        <strain evidence="2 3">SORGH_AS_0919</strain>
    </source>
</reference>
<dbReference type="RefSeq" id="WP_157096531.1">
    <property type="nucleotide sequence ID" value="NZ_JAVIZA010000001.1"/>
</dbReference>
<feature type="transmembrane region" description="Helical" evidence="1">
    <location>
        <begin position="292"/>
        <end position="310"/>
    </location>
</feature>
<feature type="transmembrane region" description="Helical" evidence="1">
    <location>
        <begin position="20"/>
        <end position="44"/>
    </location>
</feature>
<evidence type="ECO:0000256" key="1">
    <source>
        <dbReference type="SAM" id="Phobius"/>
    </source>
</evidence>
<feature type="transmembrane region" description="Helical" evidence="1">
    <location>
        <begin position="109"/>
        <end position="133"/>
    </location>
</feature>
<keyword evidence="3" id="KW-1185">Reference proteome</keyword>
<dbReference type="Proteomes" id="UP001260188">
    <property type="component" value="Unassembled WGS sequence"/>
</dbReference>
<name>A0ABU1I377_9MICO</name>
<feature type="transmembrane region" description="Helical" evidence="1">
    <location>
        <begin position="195"/>
        <end position="219"/>
    </location>
</feature>
<organism evidence="2 3">
    <name type="scientific">Microbacterium paludicola</name>
    <dbReference type="NCBI Taxonomy" id="300019"/>
    <lineage>
        <taxon>Bacteria</taxon>
        <taxon>Bacillati</taxon>
        <taxon>Actinomycetota</taxon>
        <taxon>Actinomycetes</taxon>
        <taxon>Micrococcales</taxon>
        <taxon>Microbacteriaceae</taxon>
        <taxon>Microbacterium</taxon>
    </lineage>
</organism>
<feature type="transmembrane region" description="Helical" evidence="1">
    <location>
        <begin position="263"/>
        <end position="286"/>
    </location>
</feature>
<keyword evidence="1" id="KW-0472">Membrane</keyword>
<feature type="transmembrane region" description="Helical" evidence="1">
    <location>
        <begin position="75"/>
        <end position="97"/>
    </location>
</feature>
<evidence type="ECO:0008006" key="4">
    <source>
        <dbReference type="Google" id="ProtNLM"/>
    </source>
</evidence>
<gene>
    <name evidence="2" type="ORF">QE367_002541</name>
</gene>
<keyword evidence="1" id="KW-0812">Transmembrane</keyword>
<accession>A0ABU1I377</accession>
<proteinExistence type="predicted"/>
<protein>
    <recommendedName>
        <fullName evidence="4">Beta-carotene 15,15'-monooxygenase</fullName>
    </recommendedName>
</protein>
<evidence type="ECO:0000313" key="2">
    <source>
        <dbReference type="EMBL" id="MDR6168337.1"/>
    </source>
</evidence>
<dbReference type="EMBL" id="JAVIZA010000001">
    <property type="protein sequence ID" value="MDR6168337.1"/>
    <property type="molecule type" value="Genomic_DNA"/>
</dbReference>